<accession>A0A119D0N6</accession>
<protein>
    <submittedName>
        <fullName evidence="1">Uncharacterized protein</fullName>
    </submittedName>
</protein>
<evidence type="ECO:0000313" key="1">
    <source>
        <dbReference type="EMBL" id="KVX03217.1"/>
    </source>
</evidence>
<name>A0A119D0N6_SHEFR</name>
<reference evidence="1 2" key="1">
    <citation type="submission" date="2016-01" db="EMBL/GenBank/DDBJ databases">
        <title>Draft genome of the antarctic isolate Shewanella frigidimarina Ag06-30.</title>
        <authorList>
            <person name="Parmeciano Di Noto G."/>
            <person name="Vazquez S."/>
            <person name="Mac Cormack W."/>
            <person name="Iriarte A."/>
            <person name="Quiroga C."/>
        </authorList>
    </citation>
    <scope>NUCLEOTIDE SEQUENCE [LARGE SCALE GENOMIC DNA]</scope>
    <source>
        <strain evidence="1 2">Ag06-30</strain>
    </source>
</reference>
<dbReference type="EMBL" id="LRDC01000001">
    <property type="protein sequence ID" value="KVX03217.1"/>
    <property type="molecule type" value="Genomic_DNA"/>
</dbReference>
<evidence type="ECO:0000313" key="2">
    <source>
        <dbReference type="Proteomes" id="UP000055702"/>
    </source>
</evidence>
<comment type="caution">
    <text evidence="1">The sequence shown here is derived from an EMBL/GenBank/DDBJ whole genome shotgun (WGS) entry which is preliminary data.</text>
</comment>
<gene>
    <name evidence="1" type="ORF">AWJ07_01195</name>
</gene>
<dbReference type="AlphaFoldDB" id="A0A119D0N6"/>
<sequence length="69" mass="8180">MPSLRWPSHVQPTEVLSFSSGQIDYFTTSQTITTYIMPPSSTQQIDFKQFNYNKIKYTLHHTPMHYLLR</sequence>
<proteinExistence type="predicted"/>
<organism evidence="1">
    <name type="scientific">Shewanella frigidimarina</name>
    <dbReference type="NCBI Taxonomy" id="56812"/>
    <lineage>
        <taxon>Bacteria</taxon>
        <taxon>Pseudomonadati</taxon>
        <taxon>Pseudomonadota</taxon>
        <taxon>Gammaproteobacteria</taxon>
        <taxon>Alteromonadales</taxon>
        <taxon>Shewanellaceae</taxon>
        <taxon>Shewanella</taxon>
    </lineage>
</organism>
<dbReference type="Proteomes" id="UP000055702">
    <property type="component" value="Unassembled WGS sequence"/>
</dbReference>